<evidence type="ECO:0000259" key="6">
    <source>
        <dbReference type="PROSITE" id="PS00624"/>
    </source>
</evidence>
<evidence type="ECO:0000256" key="1">
    <source>
        <dbReference type="ARBA" id="ARBA00001974"/>
    </source>
</evidence>
<accession>A0AAV5A822</accession>
<dbReference type="Pfam" id="PF05199">
    <property type="entry name" value="GMC_oxred_C"/>
    <property type="match status" value="1"/>
</dbReference>
<name>A0AAV5A822_9AGAM</name>
<sequence>MIKFHRTTSIIDNPDSLAQRIDNNANDNNVDNINFEYDVVIVGGGTAGCVLASRLSESPKLRILMVETGGRQVLYRGGYSNETQFYSSSSRNILFSRIPILFPKLFGSQSDYALFTEPQAHAGNVKKFWPRGSAINGMMFTEGPPSDYNEWAKTGLNGAEEWSYQALRKQFERYNPDPNYPGVNWAERGRDGPVDVGYFNYRTRVTTKFIESCVNLGIPLNPDVNSPTRGTLGVTKISMLVSYNKTRVTAETAYLTPEVLQRPNLFIATFSTATRIFFDTKDGKKRAIGLNFAYRKGSTNRLYRVKVKTELILAAGTIHSPHLLMLSGVGAQDELEKHGIPVLHDLPGVGRALQDHAIVSITLGLKPGYSLQHLLGVSLKDKIQTGIDFVRWTLFRSGPLTSNTTELAAFVRSDNTRLFGPDNYQIQDETSSLDGPDLEIAMIPIGFINYCLTGMGGKYSYPSMNVFATALRPQSRGVISLKSSNPFDAPSIDPHYLEKHNDVAVLVRGLKLIMKIVRTEPVSSVIERRDDPRFDHDLDKASDEELEDLVRKRVETLFHPSSTCRMAKLEDEGVVDARLKVHGLENVRVVDASVFTRLPAGHITSVVYAVAEKAADMIKQDVA</sequence>
<evidence type="ECO:0000256" key="2">
    <source>
        <dbReference type="ARBA" id="ARBA00010790"/>
    </source>
</evidence>
<dbReference type="Gene3D" id="3.50.50.60">
    <property type="entry name" value="FAD/NAD(P)-binding domain"/>
    <property type="match status" value="1"/>
</dbReference>
<dbReference type="InterPro" id="IPR012132">
    <property type="entry name" value="GMC_OxRdtase"/>
</dbReference>
<dbReference type="PROSITE" id="PS00624">
    <property type="entry name" value="GMC_OXRED_2"/>
    <property type="match status" value="1"/>
</dbReference>
<protein>
    <recommendedName>
        <fullName evidence="6">Glucose-methanol-choline oxidoreductase N-terminal domain-containing protein</fullName>
    </recommendedName>
</protein>
<dbReference type="InterPro" id="IPR007867">
    <property type="entry name" value="GMC_OxRtase_C"/>
</dbReference>
<feature type="active site" description="Proton donor" evidence="5">
    <location>
        <position position="559"/>
    </location>
</feature>
<dbReference type="SUPFAM" id="SSF51905">
    <property type="entry name" value="FAD/NAD(P)-binding domain"/>
    <property type="match status" value="1"/>
</dbReference>
<dbReference type="SUPFAM" id="SSF54373">
    <property type="entry name" value="FAD-linked reductases, C-terminal domain"/>
    <property type="match status" value="1"/>
</dbReference>
<evidence type="ECO:0000313" key="8">
    <source>
        <dbReference type="Proteomes" id="UP001050691"/>
    </source>
</evidence>
<evidence type="ECO:0000256" key="4">
    <source>
        <dbReference type="ARBA" id="ARBA00022827"/>
    </source>
</evidence>
<dbReference type="Proteomes" id="UP001050691">
    <property type="component" value="Unassembled WGS sequence"/>
</dbReference>
<gene>
    <name evidence="7" type="ORF">Clacol_004026</name>
</gene>
<dbReference type="AlphaFoldDB" id="A0AAV5A822"/>
<comment type="similarity">
    <text evidence="2">Belongs to the GMC oxidoreductase family.</text>
</comment>
<dbReference type="Gene3D" id="3.30.560.10">
    <property type="entry name" value="Glucose Oxidase, domain 3"/>
    <property type="match status" value="1"/>
</dbReference>
<proteinExistence type="inferred from homology"/>
<comment type="cofactor">
    <cofactor evidence="1">
        <name>FAD</name>
        <dbReference type="ChEBI" id="CHEBI:57692"/>
    </cofactor>
</comment>
<keyword evidence="4" id="KW-0274">FAD</keyword>
<evidence type="ECO:0000313" key="7">
    <source>
        <dbReference type="EMBL" id="GJJ09802.1"/>
    </source>
</evidence>
<dbReference type="GO" id="GO:0050660">
    <property type="term" value="F:flavin adenine dinucleotide binding"/>
    <property type="evidence" value="ECO:0007669"/>
    <property type="project" value="InterPro"/>
</dbReference>
<feature type="domain" description="Glucose-methanol-choline oxidoreductase N-terminal" evidence="6">
    <location>
        <begin position="316"/>
        <end position="330"/>
    </location>
</feature>
<dbReference type="PANTHER" id="PTHR11552">
    <property type="entry name" value="GLUCOSE-METHANOL-CHOLINE GMC OXIDOREDUCTASE"/>
    <property type="match status" value="1"/>
</dbReference>
<keyword evidence="3" id="KW-0285">Flavoprotein</keyword>
<dbReference type="InterPro" id="IPR036188">
    <property type="entry name" value="FAD/NAD-bd_sf"/>
</dbReference>
<dbReference type="GO" id="GO:0016614">
    <property type="term" value="F:oxidoreductase activity, acting on CH-OH group of donors"/>
    <property type="evidence" value="ECO:0007669"/>
    <property type="project" value="InterPro"/>
</dbReference>
<comment type="caution">
    <text evidence="7">The sequence shown here is derived from an EMBL/GenBank/DDBJ whole genome shotgun (WGS) entry which is preliminary data.</text>
</comment>
<evidence type="ECO:0000256" key="5">
    <source>
        <dbReference type="PIRSR" id="PIRSR000137-1"/>
    </source>
</evidence>
<feature type="active site" description="Proton acceptor" evidence="5">
    <location>
        <position position="602"/>
    </location>
</feature>
<organism evidence="7 8">
    <name type="scientific">Clathrus columnatus</name>
    <dbReference type="NCBI Taxonomy" id="1419009"/>
    <lineage>
        <taxon>Eukaryota</taxon>
        <taxon>Fungi</taxon>
        <taxon>Dikarya</taxon>
        <taxon>Basidiomycota</taxon>
        <taxon>Agaricomycotina</taxon>
        <taxon>Agaricomycetes</taxon>
        <taxon>Phallomycetidae</taxon>
        <taxon>Phallales</taxon>
        <taxon>Clathraceae</taxon>
        <taxon>Clathrus</taxon>
    </lineage>
</organism>
<dbReference type="PIRSF" id="PIRSF000137">
    <property type="entry name" value="Alcohol_oxidase"/>
    <property type="match status" value="1"/>
</dbReference>
<dbReference type="PANTHER" id="PTHR11552:SF147">
    <property type="entry name" value="CHOLINE DEHYDROGENASE, MITOCHONDRIAL"/>
    <property type="match status" value="1"/>
</dbReference>
<evidence type="ECO:0000256" key="3">
    <source>
        <dbReference type="ARBA" id="ARBA00022630"/>
    </source>
</evidence>
<dbReference type="Pfam" id="PF00732">
    <property type="entry name" value="GMC_oxred_N"/>
    <property type="match status" value="1"/>
</dbReference>
<dbReference type="InterPro" id="IPR000172">
    <property type="entry name" value="GMC_OxRdtase_N"/>
</dbReference>
<reference evidence="7" key="1">
    <citation type="submission" date="2021-10" db="EMBL/GenBank/DDBJ databases">
        <title>De novo Genome Assembly of Clathrus columnatus (Basidiomycota, Fungi) Using Illumina and Nanopore Sequence Data.</title>
        <authorList>
            <person name="Ogiso-Tanaka E."/>
            <person name="Itagaki H."/>
            <person name="Hosoya T."/>
            <person name="Hosaka K."/>
        </authorList>
    </citation>
    <scope>NUCLEOTIDE SEQUENCE</scope>
    <source>
        <strain evidence="7">MO-923</strain>
    </source>
</reference>
<keyword evidence="8" id="KW-1185">Reference proteome</keyword>
<dbReference type="EMBL" id="BPWL01000004">
    <property type="protein sequence ID" value="GJJ09802.1"/>
    <property type="molecule type" value="Genomic_DNA"/>
</dbReference>